<gene>
    <name evidence="6" type="ORF">GCM10023340_19210</name>
</gene>
<dbReference type="Gene3D" id="2.40.10.10">
    <property type="entry name" value="Trypsin-like serine proteases"/>
    <property type="match status" value="2"/>
</dbReference>
<dbReference type="InterPro" id="IPR001940">
    <property type="entry name" value="Peptidase_S1C"/>
</dbReference>
<dbReference type="InterPro" id="IPR001478">
    <property type="entry name" value="PDZ"/>
</dbReference>
<dbReference type="SMART" id="SM00228">
    <property type="entry name" value="PDZ"/>
    <property type="match status" value="1"/>
</dbReference>
<keyword evidence="2" id="KW-0645">Protease</keyword>
<evidence type="ECO:0000259" key="5">
    <source>
        <dbReference type="PROSITE" id="PS50106"/>
    </source>
</evidence>
<sequence length="484" mass="48755">MSDHDHPDEPRRDPDAADDAADHPAQAGPEALPSTAPGTTAPGTFGGPAPADADDHPTQPLSLSAPGPSPVSPSWAPPVGPPPAAQRWHDYATPDRAGQPGHVFTPSHRAAPTKAERARPSGWIWPVLVAVALVVGTLGGVAGGTLVASDDDGGSAAPPAYEGLSDDQIVELPPVETGGGVTAVAEALLPSTVQISAEFQGQDDGATGSGFVLDDQGHVVTNNHVVESAAESDGPIEVVDQDGNVFEADLVGRSPVYDLAVLDIGPDSGLPPAALGSSKRLRVGDGVVAIGSPLGLSSTVTAGIVSALNRPVTTGSPGDDSSYINAVQTDAAINPGNSGGPLVNLRGQVVGVNSAIATSGGGSIDGEAGNIGVGFAIPVEQVRITADQILKTGEARYPVIGASVGNANTDEGALIDDVTADAPAEAAGLEAGDVVVEVDGQRVTDSISLIVTIRTHQPGEVIEFVYRRDGRERTARIELDSEVG</sequence>
<dbReference type="PANTHER" id="PTHR43343">
    <property type="entry name" value="PEPTIDASE S12"/>
    <property type="match status" value="1"/>
</dbReference>
<feature type="compositionally biased region" description="Pro residues" evidence="4">
    <location>
        <begin position="67"/>
        <end position="84"/>
    </location>
</feature>
<dbReference type="InterPro" id="IPR036034">
    <property type="entry name" value="PDZ_sf"/>
</dbReference>
<evidence type="ECO:0000313" key="6">
    <source>
        <dbReference type="EMBL" id="GAA5147187.1"/>
    </source>
</evidence>
<feature type="compositionally biased region" description="Basic and acidic residues" evidence="4">
    <location>
        <begin position="1"/>
        <end position="15"/>
    </location>
</feature>
<dbReference type="EMBL" id="BAABKG010000002">
    <property type="protein sequence ID" value="GAA5147187.1"/>
    <property type="molecule type" value="Genomic_DNA"/>
</dbReference>
<organism evidence="6 7">
    <name type="scientific">Nocardioides marinquilinus</name>
    <dbReference type="NCBI Taxonomy" id="1210400"/>
    <lineage>
        <taxon>Bacteria</taxon>
        <taxon>Bacillati</taxon>
        <taxon>Actinomycetota</taxon>
        <taxon>Actinomycetes</taxon>
        <taxon>Propionibacteriales</taxon>
        <taxon>Nocardioidaceae</taxon>
        <taxon>Nocardioides</taxon>
    </lineage>
</organism>
<dbReference type="PROSITE" id="PS50106">
    <property type="entry name" value="PDZ"/>
    <property type="match status" value="1"/>
</dbReference>
<accession>A0ABP9PII9</accession>
<dbReference type="InterPro" id="IPR009003">
    <property type="entry name" value="Peptidase_S1_PA"/>
</dbReference>
<evidence type="ECO:0000256" key="1">
    <source>
        <dbReference type="ARBA" id="ARBA00010541"/>
    </source>
</evidence>
<dbReference type="PRINTS" id="PR00834">
    <property type="entry name" value="PROTEASES2C"/>
</dbReference>
<dbReference type="InterPro" id="IPR051201">
    <property type="entry name" value="Chloro_Bact_Ser_Proteases"/>
</dbReference>
<feature type="region of interest" description="Disordered" evidence="4">
    <location>
        <begin position="1"/>
        <end position="118"/>
    </location>
</feature>
<proteinExistence type="inferred from homology"/>
<keyword evidence="7" id="KW-1185">Reference proteome</keyword>
<evidence type="ECO:0000313" key="7">
    <source>
        <dbReference type="Proteomes" id="UP001500221"/>
    </source>
</evidence>
<evidence type="ECO:0000256" key="3">
    <source>
        <dbReference type="ARBA" id="ARBA00022801"/>
    </source>
</evidence>
<dbReference type="SUPFAM" id="SSF50494">
    <property type="entry name" value="Trypsin-like serine proteases"/>
    <property type="match status" value="1"/>
</dbReference>
<name>A0ABP9PII9_9ACTN</name>
<evidence type="ECO:0000256" key="2">
    <source>
        <dbReference type="ARBA" id="ARBA00022670"/>
    </source>
</evidence>
<dbReference type="PANTHER" id="PTHR43343:SF3">
    <property type="entry name" value="PROTEASE DO-LIKE 8, CHLOROPLASTIC"/>
    <property type="match status" value="1"/>
</dbReference>
<dbReference type="RefSeq" id="WP_345457531.1">
    <property type="nucleotide sequence ID" value="NZ_BAABKG010000002.1"/>
</dbReference>
<dbReference type="Proteomes" id="UP001500221">
    <property type="component" value="Unassembled WGS sequence"/>
</dbReference>
<dbReference type="Pfam" id="PF13365">
    <property type="entry name" value="Trypsin_2"/>
    <property type="match status" value="1"/>
</dbReference>
<keyword evidence="3" id="KW-0378">Hydrolase</keyword>
<comment type="caution">
    <text evidence="6">The sequence shown here is derived from an EMBL/GenBank/DDBJ whole genome shotgun (WGS) entry which is preliminary data.</text>
</comment>
<evidence type="ECO:0000256" key="4">
    <source>
        <dbReference type="SAM" id="MobiDB-lite"/>
    </source>
</evidence>
<feature type="compositionally biased region" description="Low complexity" evidence="4">
    <location>
        <begin position="35"/>
        <end position="51"/>
    </location>
</feature>
<comment type="similarity">
    <text evidence="1">Belongs to the peptidase S1C family.</text>
</comment>
<dbReference type="Gene3D" id="2.30.42.10">
    <property type="match status" value="1"/>
</dbReference>
<dbReference type="SUPFAM" id="SSF50156">
    <property type="entry name" value="PDZ domain-like"/>
    <property type="match status" value="1"/>
</dbReference>
<dbReference type="Pfam" id="PF13180">
    <property type="entry name" value="PDZ_2"/>
    <property type="match status" value="1"/>
</dbReference>
<reference evidence="7" key="1">
    <citation type="journal article" date="2019" name="Int. J. Syst. Evol. Microbiol.">
        <title>The Global Catalogue of Microorganisms (GCM) 10K type strain sequencing project: providing services to taxonomists for standard genome sequencing and annotation.</title>
        <authorList>
            <consortium name="The Broad Institute Genomics Platform"/>
            <consortium name="The Broad Institute Genome Sequencing Center for Infectious Disease"/>
            <person name="Wu L."/>
            <person name="Ma J."/>
        </authorList>
    </citation>
    <scope>NUCLEOTIDE SEQUENCE [LARGE SCALE GENOMIC DNA]</scope>
    <source>
        <strain evidence="7">JCM 18459</strain>
    </source>
</reference>
<dbReference type="InterPro" id="IPR043504">
    <property type="entry name" value="Peptidase_S1_PA_chymotrypsin"/>
</dbReference>
<protein>
    <recommendedName>
        <fullName evidence="5">PDZ domain-containing protein</fullName>
    </recommendedName>
</protein>
<feature type="domain" description="PDZ" evidence="5">
    <location>
        <begin position="386"/>
        <end position="445"/>
    </location>
</feature>